<protein>
    <submittedName>
        <fullName evidence="2">Secreted protein</fullName>
    </submittedName>
</protein>
<evidence type="ECO:0000313" key="2">
    <source>
        <dbReference type="WBParaSite" id="RSKR_0000753600.1"/>
    </source>
</evidence>
<evidence type="ECO:0000313" key="1">
    <source>
        <dbReference type="Proteomes" id="UP000095286"/>
    </source>
</evidence>
<reference evidence="2" key="1">
    <citation type="submission" date="2016-11" db="UniProtKB">
        <authorList>
            <consortium name="WormBaseParasite"/>
        </authorList>
    </citation>
    <scope>IDENTIFICATION</scope>
    <source>
        <strain evidence="2">KR3021</strain>
    </source>
</reference>
<accession>A0AC35U475</accession>
<proteinExistence type="predicted"/>
<dbReference type="WBParaSite" id="RSKR_0000753600.1">
    <property type="protein sequence ID" value="RSKR_0000753600.1"/>
    <property type="gene ID" value="RSKR_0000753600"/>
</dbReference>
<organism evidence="1 2">
    <name type="scientific">Rhabditophanes sp. KR3021</name>
    <dbReference type="NCBI Taxonomy" id="114890"/>
    <lineage>
        <taxon>Eukaryota</taxon>
        <taxon>Metazoa</taxon>
        <taxon>Ecdysozoa</taxon>
        <taxon>Nematoda</taxon>
        <taxon>Chromadorea</taxon>
        <taxon>Rhabditida</taxon>
        <taxon>Tylenchina</taxon>
        <taxon>Panagrolaimomorpha</taxon>
        <taxon>Strongyloidoidea</taxon>
        <taxon>Alloionematidae</taxon>
        <taxon>Rhabditophanes</taxon>
    </lineage>
</organism>
<dbReference type="Proteomes" id="UP000095286">
    <property type="component" value="Unplaced"/>
</dbReference>
<sequence>MSFINISLLLVLAFASFGHSVHECYTCDGLCDCLSPKINLCPPSTKCYSILDKDNGKVMRMGCSVSCEVLHKGQDQCKDCMGDICSPLAVGSTADFSNCRKMGFITGFEEMKDHLNNELSRTPRDQGIGSGASFNSPGIGGGAQVGNPSIGNGAGYQGNGADSFGNGGIGNGANPSYQGNSGIGNGADPFGNGGIGYGSRVTARDIGSGVNAPGSGIGNGAVPYHHRNSATLEKSSNIFITLSFVVAAIFYGF</sequence>
<name>A0AC35U475_9BILA</name>